<keyword evidence="1" id="KW-0812">Transmembrane</keyword>
<feature type="transmembrane region" description="Helical" evidence="1">
    <location>
        <begin position="51"/>
        <end position="72"/>
    </location>
</feature>
<reference evidence="2" key="1">
    <citation type="submission" date="2018-01" db="EMBL/GenBank/DDBJ databases">
        <authorList>
            <person name="Mao J.F."/>
        </authorList>
    </citation>
    <scope>NUCLEOTIDE SEQUENCE</scope>
    <source>
        <strain evidence="2">Huo1</strain>
        <tissue evidence="2">Leaf</tissue>
    </source>
</reference>
<gene>
    <name evidence="2" type="ORF">SASPL_101610</name>
</gene>
<dbReference type="PANTHER" id="PTHR12242">
    <property type="entry name" value="OS02G0130600 PROTEIN-RELATED"/>
    <property type="match status" value="1"/>
</dbReference>
<dbReference type="AlphaFoldDB" id="A0A8X9ACM5"/>
<reference evidence="2" key="2">
    <citation type="submission" date="2020-08" db="EMBL/GenBank/DDBJ databases">
        <title>Plant Genome Project.</title>
        <authorList>
            <person name="Zhang R.-G."/>
        </authorList>
    </citation>
    <scope>NUCLEOTIDE SEQUENCE</scope>
    <source>
        <strain evidence="2">Huo1</strain>
        <tissue evidence="2">Leaf</tissue>
    </source>
</reference>
<keyword evidence="1" id="KW-1133">Transmembrane helix</keyword>
<name>A0A8X9ACM5_SALSN</name>
<keyword evidence="1" id="KW-0472">Membrane</keyword>
<organism evidence="2">
    <name type="scientific">Salvia splendens</name>
    <name type="common">Scarlet sage</name>
    <dbReference type="NCBI Taxonomy" id="180675"/>
    <lineage>
        <taxon>Eukaryota</taxon>
        <taxon>Viridiplantae</taxon>
        <taxon>Streptophyta</taxon>
        <taxon>Embryophyta</taxon>
        <taxon>Tracheophyta</taxon>
        <taxon>Spermatophyta</taxon>
        <taxon>Magnoliopsida</taxon>
        <taxon>eudicotyledons</taxon>
        <taxon>Gunneridae</taxon>
        <taxon>Pentapetalae</taxon>
        <taxon>asterids</taxon>
        <taxon>lamiids</taxon>
        <taxon>Lamiales</taxon>
        <taxon>Lamiaceae</taxon>
        <taxon>Nepetoideae</taxon>
        <taxon>Mentheae</taxon>
        <taxon>Salviinae</taxon>
        <taxon>Salvia</taxon>
        <taxon>Salvia subgen. Calosphace</taxon>
        <taxon>core Calosphace</taxon>
    </lineage>
</organism>
<dbReference type="PANTHER" id="PTHR12242:SF38">
    <property type="entry name" value="TRANSMEMBRANE PROTEIN"/>
    <property type="match status" value="1"/>
</dbReference>
<dbReference type="EMBL" id="PNBA02000001">
    <property type="protein sequence ID" value="KAG6436708.1"/>
    <property type="molecule type" value="Genomic_DNA"/>
</dbReference>
<evidence type="ECO:0000256" key="1">
    <source>
        <dbReference type="SAM" id="Phobius"/>
    </source>
</evidence>
<dbReference type="Proteomes" id="UP000298416">
    <property type="component" value="Unassembled WGS sequence"/>
</dbReference>
<keyword evidence="3" id="KW-1185">Reference proteome</keyword>
<sequence>MSFPAIYLVWAHLLHSMELLLRRLSMGYSCLLRQMGCMWPYPFLDLSTPWAPLWYLALALVHIPFYGLYVWLTKAKHKAFSTWFPNAFMRFPKKKEI</sequence>
<evidence type="ECO:0008006" key="4">
    <source>
        <dbReference type="Google" id="ProtNLM"/>
    </source>
</evidence>
<comment type="caution">
    <text evidence="2">The sequence shown here is derived from an EMBL/GenBank/DDBJ whole genome shotgun (WGS) entry which is preliminary data.</text>
</comment>
<protein>
    <recommendedName>
        <fullName evidence="4">Very-long-chain (3R)-3-hydroxyacyl-CoA dehydratase</fullName>
    </recommendedName>
</protein>
<evidence type="ECO:0000313" key="3">
    <source>
        <dbReference type="Proteomes" id="UP000298416"/>
    </source>
</evidence>
<dbReference type="GO" id="GO:0016020">
    <property type="term" value="C:membrane"/>
    <property type="evidence" value="ECO:0007669"/>
    <property type="project" value="TreeGrafter"/>
</dbReference>
<accession>A0A8X9ACM5</accession>
<proteinExistence type="predicted"/>
<evidence type="ECO:0000313" key="2">
    <source>
        <dbReference type="EMBL" id="KAG6436708.1"/>
    </source>
</evidence>